<comment type="similarity">
    <text evidence="1">Belongs to the troponin I family.</text>
</comment>
<dbReference type="InterPro" id="IPR038077">
    <property type="entry name" value="Troponin_sf"/>
</dbReference>
<feature type="compositionally biased region" description="Basic and acidic residues" evidence="2">
    <location>
        <begin position="28"/>
        <end position="47"/>
    </location>
</feature>
<evidence type="ECO:0000256" key="2">
    <source>
        <dbReference type="SAM" id="MobiDB-lite"/>
    </source>
</evidence>
<dbReference type="InterPro" id="IPR050875">
    <property type="entry name" value="Troponin_I"/>
</dbReference>
<dbReference type="OrthoDB" id="6781334at2759"/>
<proteinExistence type="inferred from homology"/>
<dbReference type="EMBL" id="KB740799">
    <property type="protein sequence ID" value="ENN78906.1"/>
    <property type="molecule type" value="Genomic_DNA"/>
</dbReference>
<feature type="region of interest" description="Disordered" evidence="2">
    <location>
        <begin position="24"/>
        <end position="54"/>
    </location>
</feature>
<reference evidence="3" key="1">
    <citation type="journal article" date="2013" name="Genome Biol.">
        <title>Draft genome of the mountain pine beetle, Dendroctonus ponderosae Hopkins, a major forest pest.</title>
        <authorList>
            <person name="Keeling C.I."/>
            <person name="Yuen M.M."/>
            <person name="Liao N.Y."/>
            <person name="Docking T.R."/>
            <person name="Chan S.K."/>
            <person name="Taylor G.A."/>
            <person name="Palmquist D.L."/>
            <person name="Jackman S.D."/>
            <person name="Nguyen A."/>
            <person name="Li M."/>
            <person name="Henderson H."/>
            <person name="Janes J.K."/>
            <person name="Zhao Y."/>
            <person name="Pandoh P."/>
            <person name="Moore R."/>
            <person name="Sperling F.A."/>
            <person name="Huber D.P."/>
            <person name="Birol I."/>
            <person name="Jones S.J."/>
            <person name="Bohlmann J."/>
        </authorList>
    </citation>
    <scope>NUCLEOTIDE SEQUENCE</scope>
</reference>
<evidence type="ECO:0000313" key="3">
    <source>
        <dbReference type="EMBL" id="ENN78906.1"/>
    </source>
</evidence>
<dbReference type="PANTHER" id="PTHR13738:SF1">
    <property type="entry name" value="TROPONIN I"/>
    <property type="match status" value="1"/>
</dbReference>
<accession>N6UE54</accession>
<dbReference type="HOGENOM" id="CLU_523373_0_0_1"/>
<dbReference type="PANTHER" id="PTHR13738">
    <property type="entry name" value="TROPONIN I"/>
    <property type="match status" value="1"/>
</dbReference>
<dbReference type="Gene3D" id="1.20.5.350">
    <property type="match status" value="2"/>
</dbReference>
<feature type="compositionally biased region" description="Basic and acidic residues" evidence="2">
    <location>
        <begin position="248"/>
        <end position="264"/>
    </location>
</feature>
<dbReference type="OMA" id="WHALAVR"/>
<feature type="region of interest" description="Disordered" evidence="2">
    <location>
        <begin position="395"/>
        <end position="521"/>
    </location>
</feature>
<dbReference type="InterPro" id="IPR001978">
    <property type="entry name" value="Troponin"/>
</dbReference>
<dbReference type="Pfam" id="PF00992">
    <property type="entry name" value="Troponin"/>
    <property type="match status" value="2"/>
</dbReference>
<dbReference type="GO" id="GO:0005861">
    <property type="term" value="C:troponin complex"/>
    <property type="evidence" value="ECO:0007669"/>
    <property type="project" value="InterPro"/>
</dbReference>
<name>N6UE54_DENPD</name>
<feature type="compositionally biased region" description="Low complexity" evidence="2">
    <location>
        <begin position="395"/>
        <end position="512"/>
    </location>
</feature>
<feature type="non-terminal residue" evidence="3">
    <location>
        <position position="1"/>
    </location>
</feature>
<feature type="region of interest" description="Disordered" evidence="2">
    <location>
        <begin position="248"/>
        <end position="275"/>
    </location>
</feature>
<gene>
    <name evidence="3" type="ORF">YQE_04644</name>
</gene>
<organism evidence="3">
    <name type="scientific">Dendroctonus ponderosae</name>
    <name type="common">Mountain pine beetle</name>
    <dbReference type="NCBI Taxonomy" id="77166"/>
    <lineage>
        <taxon>Eukaryota</taxon>
        <taxon>Metazoa</taxon>
        <taxon>Ecdysozoa</taxon>
        <taxon>Arthropoda</taxon>
        <taxon>Hexapoda</taxon>
        <taxon>Insecta</taxon>
        <taxon>Pterygota</taxon>
        <taxon>Neoptera</taxon>
        <taxon>Endopterygota</taxon>
        <taxon>Coleoptera</taxon>
        <taxon>Polyphaga</taxon>
        <taxon>Cucujiformia</taxon>
        <taxon>Curculionidae</taxon>
        <taxon>Scolytinae</taxon>
        <taxon>Dendroctonus</taxon>
    </lineage>
</organism>
<protein>
    <submittedName>
        <fullName evidence="3">Uncharacterized protein</fullName>
    </submittedName>
</protein>
<dbReference type="SUPFAM" id="SSF90250">
    <property type="entry name" value="Troponin coil-coiled subunits"/>
    <property type="match status" value="2"/>
</dbReference>
<evidence type="ECO:0000256" key="1">
    <source>
        <dbReference type="ARBA" id="ARBA00009930"/>
    </source>
</evidence>
<sequence length="521" mass="58977">GEIWTVSTGPPEKLLIKSIVKQEKKRKQTEIERKRAEVRARMEEASKAKKAKKGFMTPERKKKLRLLLRKKAAEELKKEQERKAAERRRIIEERCGKPKLIDDANEGQVKQVIEQYYRRIIDLENRKYDLEKEVEFRDFQEYYDRMYICEEQKWDLEQALKKVVKVYYDRIYIIEEQKWDLELDVRKRDFEIADLNSQVNDLRGKFVKPTLKKVSKYENKFAKLQKKAAEFNFRNQLKVVKKKEFTMEEEDKEKPKQEKAEWQKKKNPTGPRKERRYRKPKHELFLFPDFHCIYLVTIILHEGEEEGPFETFKQLVLNENYDFVALPETVLAATENKAAVAIPHYSLVENRKNSGEGVVIYIKDSLKYKVDDLTSETSDGNFTFETLLEKLKDSPAGGAAATEATPVEGQAATEGQPAAEAAAAGETPAATEAAPPSEAAPPAEGAATDAAPPAETAAATETAPLEDAVVTPAADAPAPETAAAEPAPTEAVSPAPTEELPAEPAAADSSPPLQLDQFQLP</sequence>
<dbReference type="GO" id="GO:0006936">
    <property type="term" value="P:muscle contraction"/>
    <property type="evidence" value="ECO:0007669"/>
    <property type="project" value="TreeGrafter"/>
</dbReference>
<dbReference type="AlphaFoldDB" id="N6UE54"/>